<sequence>MFFSPSISAAICSGIVCFSIVGSTSVVPSPPSCQVNMDGPAAQQQVLRHISAGEAVPAEALHPLWSALPPLSVSEAIGTYRGGYFDGGKKPSPINWFGKQIASENAVNPLLCHPPGPTNGTVNKDVIFPYPRKDIARARNVEHQGVVTATIIYNKVPLMDYFRVVRPGKDLLILGKSDWNGSLAEPAYFWLERVEGVEIKFDVTNPMVKGNVTIKHIDFAEKD</sequence>
<reference evidence="4 6" key="1">
    <citation type="submission" date="2020-01" db="EMBL/GenBank/DDBJ databases">
        <authorList>
            <consortium name="DOE Joint Genome Institute"/>
            <person name="Haridas S."/>
            <person name="Albert R."/>
            <person name="Binder M."/>
            <person name="Bloem J."/>
            <person name="Labutti K."/>
            <person name="Salamov A."/>
            <person name="Andreopoulos B."/>
            <person name="Baker S.E."/>
            <person name="Barry K."/>
            <person name="Bills G."/>
            <person name="Bluhm B.H."/>
            <person name="Cannon C."/>
            <person name="Castanera R."/>
            <person name="Culley D.E."/>
            <person name="Daum C."/>
            <person name="Ezra D."/>
            <person name="Gonzalez J.B."/>
            <person name="Henrissat B."/>
            <person name="Kuo A."/>
            <person name="Liang C."/>
            <person name="Lipzen A."/>
            <person name="Lutzoni F."/>
            <person name="Magnuson J."/>
            <person name="Mondo S."/>
            <person name="Nolan M."/>
            <person name="Ohm R."/>
            <person name="Pangilinan J."/>
            <person name="Park H.-J."/>
            <person name="Ramirez L."/>
            <person name="Alfaro M."/>
            <person name="Sun H."/>
            <person name="Tritt A."/>
            <person name="Yoshinaga Y."/>
            <person name="Zwiers L.-H."/>
            <person name="Turgeon B.G."/>
            <person name="Goodwin S.B."/>
            <person name="Spatafora J.W."/>
            <person name="Crous P.W."/>
            <person name="Grigoriev I.V."/>
        </authorList>
    </citation>
    <scope>NUCLEOTIDE SEQUENCE</scope>
    <source>
        <strain evidence="4 6">CBS 781.70</strain>
    </source>
</reference>
<reference evidence="6" key="3">
    <citation type="submission" date="2025-04" db="UniProtKB">
        <authorList>
            <consortium name="RefSeq"/>
        </authorList>
    </citation>
    <scope>IDENTIFICATION</scope>
    <source>
        <strain evidence="6">CBS 781.70</strain>
    </source>
</reference>
<evidence type="ECO:0000313" key="4">
    <source>
        <dbReference type="EMBL" id="KAF1812389.1"/>
    </source>
</evidence>
<evidence type="ECO:0000256" key="1">
    <source>
        <dbReference type="SAM" id="SignalP"/>
    </source>
</evidence>
<feature type="signal peptide" evidence="1">
    <location>
        <begin position="1"/>
        <end position="17"/>
    </location>
</feature>
<dbReference type="GeneID" id="54423436"/>
<dbReference type="EMBL" id="ML975158">
    <property type="protein sequence ID" value="KAF1812389.1"/>
    <property type="molecule type" value="Genomic_DNA"/>
</dbReference>
<name>A0A6G1G3K0_9PEZI</name>
<reference evidence="6" key="2">
    <citation type="submission" date="2020-04" db="EMBL/GenBank/DDBJ databases">
        <authorList>
            <consortium name="NCBI Genome Project"/>
        </authorList>
    </citation>
    <scope>NUCLEOTIDE SEQUENCE</scope>
    <source>
        <strain evidence="6">CBS 781.70</strain>
    </source>
</reference>
<dbReference type="AlphaFoldDB" id="A0A6G1G3K0"/>
<feature type="domain" description="GXWXG" evidence="2">
    <location>
        <begin position="64"/>
        <end position="113"/>
    </location>
</feature>
<evidence type="ECO:0000259" key="3">
    <source>
        <dbReference type="Pfam" id="PF14232"/>
    </source>
</evidence>
<feature type="domain" description="DUF4334" evidence="3">
    <location>
        <begin position="136"/>
        <end position="193"/>
    </location>
</feature>
<evidence type="ECO:0000313" key="6">
    <source>
        <dbReference type="RefSeq" id="XP_033534020.1"/>
    </source>
</evidence>
<dbReference type="Gene3D" id="2.40.128.580">
    <property type="entry name" value="GXWXG domain"/>
    <property type="match status" value="1"/>
</dbReference>
<dbReference type="RefSeq" id="XP_033534020.1">
    <property type="nucleotide sequence ID" value="XM_033682866.1"/>
</dbReference>
<accession>A0A6G1G3K0</accession>
<evidence type="ECO:0000259" key="2">
    <source>
        <dbReference type="Pfam" id="PF14231"/>
    </source>
</evidence>
<dbReference type="Pfam" id="PF14231">
    <property type="entry name" value="GXWXG"/>
    <property type="match status" value="1"/>
</dbReference>
<dbReference type="OrthoDB" id="2213372at2759"/>
<dbReference type="InterPro" id="IPR025568">
    <property type="entry name" value="DUF4334"/>
</dbReference>
<keyword evidence="5" id="KW-1185">Reference proteome</keyword>
<organism evidence="4">
    <name type="scientific">Eremomyces bilateralis CBS 781.70</name>
    <dbReference type="NCBI Taxonomy" id="1392243"/>
    <lineage>
        <taxon>Eukaryota</taxon>
        <taxon>Fungi</taxon>
        <taxon>Dikarya</taxon>
        <taxon>Ascomycota</taxon>
        <taxon>Pezizomycotina</taxon>
        <taxon>Dothideomycetes</taxon>
        <taxon>Dothideomycetes incertae sedis</taxon>
        <taxon>Eremomycetales</taxon>
        <taxon>Eremomycetaceae</taxon>
        <taxon>Eremomyces</taxon>
    </lineage>
</organism>
<keyword evidence="1" id="KW-0732">Signal</keyword>
<evidence type="ECO:0000313" key="5">
    <source>
        <dbReference type="Proteomes" id="UP000504638"/>
    </source>
</evidence>
<dbReference type="Proteomes" id="UP000504638">
    <property type="component" value="Unplaced"/>
</dbReference>
<dbReference type="Pfam" id="PF14232">
    <property type="entry name" value="DUF4334"/>
    <property type="match status" value="1"/>
</dbReference>
<proteinExistence type="predicted"/>
<protein>
    <submittedName>
        <fullName evidence="4 6">Uncharacterized protein</fullName>
    </submittedName>
</protein>
<feature type="chain" id="PRO_5044631801" evidence="1">
    <location>
        <begin position="18"/>
        <end position="223"/>
    </location>
</feature>
<dbReference type="InterPro" id="IPR025951">
    <property type="entry name" value="GXWXG_dom"/>
</dbReference>
<gene>
    <name evidence="4 6" type="ORF">P152DRAFT_514516</name>
</gene>